<reference evidence="1 2" key="1">
    <citation type="journal article" date="2023" name="Science">
        <title>Complex scaffold remodeling in plant triterpene biosynthesis.</title>
        <authorList>
            <person name="De La Pena R."/>
            <person name="Hodgson H."/>
            <person name="Liu J.C."/>
            <person name="Stephenson M.J."/>
            <person name="Martin A.C."/>
            <person name="Owen C."/>
            <person name="Harkess A."/>
            <person name="Leebens-Mack J."/>
            <person name="Jimenez L.E."/>
            <person name="Osbourn A."/>
            <person name="Sattely E.S."/>
        </authorList>
    </citation>
    <scope>NUCLEOTIDE SEQUENCE [LARGE SCALE GENOMIC DNA]</scope>
    <source>
        <strain evidence="2">cv. JPN11</strain>
        <tissue evidence="1">Leaf</tissue>
    </source>
</reference>
<gene>
    <name evidence="1" type="ORF">OWV82_011550</name>
</gene>
<protein>
    <submittedName>
        <fullName evidence="1">Aldo/keto reductase family protein</fullName>
    </submittedName>
</protein>
<dbReference type="EMBL" id="CM051399">
    <property type="protein sequence ID" value="KAJ4716550.1"/>
    <property type="molecule type" value="Genomic_DNA"/>
</dbReference>
<accession>A0ACC1Y202</accession>
<sequence>MPSTAESFFLTLPTFNGPHTNEILLGKALKGGFRERAELATKFGISFGEGKASLKRLDVAFIDLYYQQRIETRVPNEVTMGKLKKLVEEAKIKYIGLSEASASTIRRAQAVHPITAVQLKWSLWILDV</sequence>
<organism evidence="1 2">
    <name type="scientific">Melia azedarach</name>
    <name type="common">Chinaberry tree</name>
    <dbReference type="NCBI Taxonomy" id="155640"/>
    <lineage>
        <taxon>Eukaryota</taxon>
        <taxon>Viridiplantae</taxon>
        <taxon>Streptophyta</taxon>
        <taxon>Embryophyta</taxon>
        <taxon>Tracheophyta</taxon>
        <taxon>Spermatophyta</taxon>
        <taxon>Magnoliopsida</taxon>
        <taxon>eudicotyledons</taxon>
        <taxon>Gunneridae</taxon>
        <taxon>Pentapetalae</taxon>
        <taxon>rosids</taxon>
        <taxon>malvids</taxon>
        <taxon>Sapindales</taxon>
        <taxon>Meliaceae</taxon>
        <taxon>Melia</taxon>
    </lineage>
</organism>
<keyword evidence="2" id="KW-1185">Reference proteome</keyword>
<dbReference type="Proteomes" id="UP001164539">
    <property type="component" value="Chromosome 6"/>
</dbReference>
<proteinExistence type="predicted"/>
<evidence type="ECO:0000313" key="2">
    <source>
        <dbReference type="Proteomes" id="UP001164539"/>
    </source>
</evidence>
<name>A0ACC1Y202_MELAZ</name>
<comment type="caution">
    <text evidence="1">The sequence shown here is derived from an EMBL/GenBank/DDBJ whole genome shotgun (WGS) entry which is preliminary data.</text>
</comment>
<evidence type="ECO:0000313" key="1">
    <source>
        <dbReference type="EMBL" id="KAJ4716550.1"/>
    </source>
</evidence>